<evidence type="ECO:0000313" key="1">
    <source>
        <dbReference type="EMBL" id="UPW41695.1"/>
    </source>
</evidence>
<proteinExistence type="predicted"/>
<sequence length="76" mass="8922">MKVNFNEKEFQVSANKSDFCAVICFKNCRIVRHYFVEGRELPIILEKIEGDESVDEFRVFKACSKYIDTTIAYESE</sequence>
<reference evidence="1" key="1">
    <citation type="submission" date="2022-02" db="EMBL/GenBank/DDBJ databases">
        <title>Towards deciphering the DNA virus diversity associated with rodent species in the families Cricetidae and Heteromyidae.</title>
        <authorList>
            <person name="Lund M."/>
            <person name="Larsen B.B."/>
            <person name="Gryseels S."/>
            <person name="Kraberger S."/>
            <person name="Rowsey D.M."/>
            <person name="Steger L."/>
            <person name="Yule K.M."/>
            <person name="Upham N.S."/>
            <person name="Worobey M."/>
            <person name="Van Doorslaer K."/>
            <person name="Varsani A."/>
        </authorList>
    </citation>
    <scope>NUCLEOTIDE SEQUENCE</scope>
    <source>
        <strain evidence="1">NeonRodF8_19</strain>
    </source>
</reference>
<organism evidence="1">
    <name type="scientific">Peromfec virus RodF8_19</name>
    <dbReference type="NCBI Taxonomy" id="2929361"/>
    <lineage>
        <taxon>Viruses</taxon>
        <taxon>Monodnaviria</taxon>
        <taxon>Sangervirae</taxon>
        <taxon>Phixviricota</taxon>
        <taxon>Malgrandaviricetes</taxon>
        <taxon>Petitvirales</taxon>
        <taxon>Microviridae</taxon>
    </lineage>
</organism>
<protein>
    <submittedName>
        <fullName evidence="1">Uncharacterized protein</fullName>
    </submittedName>
</protein>
<accession>A0A976N2Q8</accession>
<dbReference type="EMBL" id="OM869650">
    <property type="protein sequence ID" value="UPW41695.1"/>
    <property type="molecule type" value="Genomic_DNA"/>
</dbReference>
<name>A0A976N2Q8_9VIRU</name>